<reference evidence="1" key="1">
    <citation type="submission" date="2021-02" db="EMBL/GenBank/DDBJ databases">
        <authorList>
            <person name="Nowell W R."/>
        </authorList>
    </citation>
    <scope>NUCLEOTIDE SEQUENCE</scope>
</reference>
<dbReference type="Proteomes" id="UP000663836">
    <property type="component" value="Unassembled WGS sequence"/>
</dbReference>
<protein>
    <submittedName>
        <fullName evidence="1">Uncharacterized protein</fullName>
    </submittedName>
</protein>
<evidence type="ECO:0000313" key="1">
    <source>
        <dbReference type="EMBL" id="CAF4198805.1"/>
    </source>
</evidence>
<gene>
    <name evidence="1" type="ORF">JBS370_LOCUS36415</name>
</gene>
<name>A0A820BVF9_9BILA</name>
<proteinExistence type="predicted"/>
<accession>A0A820BVF9</accession>
<dbReference type="AlphaFoldDB" id="A0A820BVF9"/>
<sequence length="81" mass="9244">MKLKKLSFSILGSSIAARLRFINICTFRFIYLSALTFIDRCTFKISFIFSNTKSYFFIIRASICACLGSPTNASLDKFHLI</sequence>
<comment type="caution">
    <text evidence="1">The sequence shown here is derived from an EMBL/GenBank/DDBJ whole genome shotgun (WGS) entry which is preliminary data.</text>
</comment>
<dbReference type="EMBL" id="CAJOBD010014312">
    <property type="protein sequence ID" value="CAF4198805.1"/>
    <property type="molecule type" value="Genomic_DNA"/>
</dbReference>
<evidence type="ECO:0000313" key="2">
    <source>
        <dbReference type="Proteomes" id="UP000663836"/>
    </source>
</evidence>
<organism evidence="1 2">
    <name type="scientific">Rotaria sordida</name>
    <dbReference type="NCBI Taxonomy" id="392033"/>
    <lineage>
        <taxon>Eukaryota</taxon>
        <taxon>Metazoa</taxon>
        <taxon>Spiralia</taxon>
        <taxon>Gnathifera</taxon>
        <taxon>Rotifera</taxon>
        <taxon>Eurotatoria</taxon>
        <taxon>Bdelloidea</taxon>
        <taxon>Philodinida</taxon>
        <taxon>Philodinidae</taxon>
        <taxon>Rotaria</taxon>
    </lineage>
</organism>